<name>A0A2G4T6R2_RHIZD</name>
<reference evidence="1 2" key="1">
    <citation type="journal article" date="2016" name="Proc. Natl. Acad. Sci. U.S.A.">
        <title>Lipid metabolic changes in an early divergent fungus govern the establishment of a mutualistic symbiosis with endobacteria.</title>
        <authorList>
            <person name="Lastovetsky O.A."/>
            <person name="Gaspar M.L."/>
            <person name="Mondo S.J."/>
            <person name="LaButti K.M."/>
            <person name="Sandor L."/>
            <person name="Grigoriev I.V."/>
            <person name="Henry S.A."/>
            <person name="Pawlowska T.E."/>
        </authorList>
    </citation>
    <scope>NUCLEOTIDE SEQUENCE [LARGE SCALE GENOMIC DNA]</scope>
    <source>
        <strain evidence="1 2">ATCC 52813</strain>
    </source>
</reference>
<dbReference type="EMBL" id="KZ303843">
    <property type="protein sequence ID" value="PHZ16705.1"/>
    <property type="molecule type" value="Genomic_DNA"/>
</dbReference>
<sequence>MQRLYSMRVQLLQSMINKLRDRCLARKAYVSPRHSASMPLNKRDEKADSQLKADMWSHCARTTQDLLHRLRTNMKSIRLVVIDYAGFSTDFGDVQFLFNAYKQAVEIVVDIEFSFDMTSRSDILNDNGVSNKFNCRIGQRKRSRSLITN</sequence>
<dbReference type="AlphaFoldDB" id="A0A2G4T6R2"/>
<evidence type="ECO:0000313" key="1">
    <source>
        <dbReference type="EMBL" id="PHZ16705.1"/>
    </source>
</evidence>
<proteinExistence type="predicted"/>
<dbReference type="RefSeq" id="XP_023470413.1">
    <property type="nucleotide sequence ID" value="XM_023614707.1"/>
</dbReference>
<accession>A0A2G4T6R2</accession>
<dbReference type="GeneID" id="35445696"/>
<protein>
    <submittedName>
        <fullName evidence="1">Uncharacterized protein</fullName>
    </submittedName>
</protein>
<keyword evidence="2" id="KW-1185">Reference proteome</keyword>
<dbReference type="Proteomes" id="UP000242254">
    <property type="component" value="Unassembled WGS sequence"/>
</dbReference>
<organism evidence="1 2">
    <name type="scientific">Rhizopus microsporus ATCC 52813</name>
    <dbReference type="NCBI Taxonomy" id="1340429"/>
    <lineage>
        <taxon>Eukaryota</taxon>
        <taxon>Fungi</taxon>
        <taxon>Fungi incertae sedis</taxon>
        <taxon>Mucoromycota</taxon>
        <taxon>Mucoromycotina</taxon>
        <taxon>Mucoromycetes</taxon>
        <taxon>Mucorales</taxon>
        <taxon>Mucorineae</taxon>
        <taxon>Rhizopodaceae</taxon>
        <taxon>Rhizopus</taxon>
    </lineage>
</organism>
<gene>
    <name evidence="1" type="ORF">RHIMIDRAFT_311134</name>
</gene>
<evidence type="ECO:0000313" key="2">
    <source>
        <dbReference type="Proteomes" id="UP000242254"/>
    </source>
</evidence>